<dbReference type="Pfam" id="PF00497">
    <property type="entry name" value="SBP_bac_3"/>
    <property type="match status" value="1"/>
</dbReference>
<dbReference type="PANTHER" id="PTHR35936:SF25">
    <property type="entry name" value="ABC TRANSPORTER SUBSTRATE-BINDING PROTEIN"/>
    <property type="match status" value="1"/>
</dbReference>
<evidence type="ECO:0000256" key="1">
    <source>
        <dbReference type="ARBA" id="ARBA00022729"/>
    </source>
</evidence>
<comment type="caution">
    <text evidence="4">The sequence shown here is derived from an EMBL/GenBank/DDBJ whole genome shotgun (WGS) entry which is preliminary data.</text>
</comment>
<dbReference type="InterPro" id="IPR001638">
    <property type="entry name" value="Solute-binding_3/MltF_N"/>
</dbReference>
<dbReference type="SMART" id="SM00062">
    <property type="entry name" value="PBPb"/>
    <property type="match status" value="1"/>
</dbReference>
<evidence type="ECO:0000259" key="3">
    <source>
        <dbReference type="SMART" id="SM00062"/>
    </source>
</evidence>
<keyword evidence="1 2" id="KW-0732">Signal</keyword>
<feature type="signal peptide" evidence="2">
    <location>
        <begin position="1"/>
        <end position="18"/>
    </location>
</feature>
<evidence type="ECO:0000313" key="4">
    <source>
        <dbReference type="EMBL" id="MEO9383885.1"/>
    </source>
</evidence>
<reference evidence="4 5" key="1">
    <citation type="submission" date="2024-05" db="EMBL/GenBank/DDBJ databases">
        <authorList>
            <person name="De Oliveira J.P."/>
            <person name="Noriler S.A."/>
            <person name="De Oliveira A.G."/>
            <person name="Sipoli D.S."/>
        </authorList>
    </citation>
    <scope>NUCLEOTIDE SEQUENCE [LARGE SCALE GENOMIC DNA]</scope>
    <source>
        <strain evidence="4 5">LABIM192</strain>
    </source>
</reference>
<sequence>MRRLLAAFICVLSLSSHAAMPQDRSLVRICDDGDEWPPFTYYRRVDGKPTQEIAGYSVEVISAILNKHGIPFQINLPPWKRCLGSIEAGESYVMALSASKNPDRERRFLFSQPYYQTHYYVFYAKSRFPQGLRLDSQADLNRYRLGGIKGYAYSNLAAVDKDKMTRAASYPELVKMMKAGRLDLFAEDVEVMAGLASIGALDVIDDPAVGRLPLPGANANPFHMIFSRKNPRGEALRQLVDAELETMRRSGQLARLLAKYVKR</sequence>
<gene>
    <name evidence="4" type="ORF">ABI908_07090</name>
</gene>
<dbReference type="SUPFAM" id="SSF53850">
    <property type="entry name" value="Periplasmic binding protein-like II"/>
    <property type="match status" value="1"/>
</dbReference>
<dbReference type="Gene3D" id="3.40.190.10">
    <property type="entry name" value="Periplasmic binding protein-like II"/>
    <property type="match status" value="2"/>
</dbReference>
<feature type="domain" description="Solute-binding protein family 3/N-terminal" evidence="3">
    <location>
        <begin position="26"/>
        <end position="263"/>
    </location>
</feature>
<dbReference type="RefSeq" id="WP_347936913.1">
    <property type="nucleotide sequence ID" value="NZ_CP158160.1"/>
</dbReference>
<protein>
    <submittedName>
        <fullName evidence="4">Transporter substrate-binding domain-containing protein</fullName>
    </submittedName>
</protein>
<evidence type="ECO:0000313" key="5">
    <source>
        <dbReference type="Proteomes" id="UP001462502"/>
    </source>
</evidence>
<organism evidence="4 5">
    <name type="scientific">Chromobacterium phragmitis</name>
    <dbReference type="NCBI Taxonomy" id="2202141"/>
    <lineage>
        <taxon>Bacteria</taxon>
        <taxon>Pseudomonadati</taxon>
        <taxon>Pseudomonadota</taxon>
        <taxon>Betaproteobacteria</taxon>
        <taxon>Neisseriales</taxon>
        <taxon>Chromobacteriaceae</taxon>
        <taxon>Chromobacterium</taxon>
    </lineage>
</organism>
<proteinExistence type="predicted"/>
<keyword evidence="5" id="KW-1185">Reference proteome</keyword>
<evidence type="ECO:0000256" key="2">
    <source>
        <dbReference type="SAM" id="SignalP"/>
    </source>
</evidence>
<feature type="chain" id="PRO_5046317586" evidence="2">
    <location>
        <begin position="19"/>
        <end position="263"/>
    </location>
</feature>
<dbReference type="PANTHER" id="PTHR35936">
    <property type="entry name" value="MEMBRANE-BOUND LYTIC MUREIN TRANSGLYCOSYLASE F"/>
    <property type="match status" value="1"/>
</dbReference>
<dbReference type="EMBL" id="JBDXMI010000001">
    <property type="protein sequence ID" value="MEO9383885.1"/>
    <property type="molecule type" value="Genomic_DNA"/>
</dbReference>
<accession>A0ABV0IRN1</accession>
<name>A0ABV0IRN1_9NEIS</name>
<dbReference type="Proteomes" id="UP001462502">
    <property type="component" value="Unassembled WGS sequence"/>
</dbReference>